<evidence type="ECO:0000313" key="2">
    <source>
        <dbReference type="Proteomes" id="UP000663929"/>
    </source>
</evidence>
<dbReference type="InterPro" id="IPR009297">
    <property type="entry name" value="DUF952"/>
</dbReference>
<dbReference type="PANTHER" id="PTHR34129">
    <property type="entry name" value="BLR1139 PROTEIN"/>
    <property type="match status" value="1"/>
</dbReference>
<reference evidence="1" key="1">
    <citation type="submission" date="2021-03" db="EMBL/GenBank/DDBJ databases">
        <title>Acanthopleuribacteraceae sp. M133.</title>
        <authorList>
            <person name="Wang G."/>
        </authorList>
    </citation>
    <scope>NUCLEOTIDE SEQUENCE</scope>
    <source>
        <strain evidence="1">M133</strain>
    </source>
</reference>
<dbReference type="Proteomes" id="UP000663929">
    <property type="component" value="Chromosome"/>
</dbReference>
<sequence>MIYHLLTPEDWRACGDRTSYRPASLAKEGFIHCSTRDQLLDTAMRYFDHRPELLVLVIEPGRVVPNILYEGSAERGQAFPHIYGALNRDAILAVYPLTRAEHGGFQLPDAIGVRSPVDDEP</sequence>
<dbReference type="SUPFAM" id="SSF56399">
    <property type="entry name" value="ADP-ribosylation"/>
    <property type="match status" value="1"/>
</dbReference>
<organism evidence="1 2">
    <name type="scientific">Sulfidibacter corallicola</name>
    <dbReference type="NCBI Taxonomy" id="2818388"/>
    <lineage>
        <taxon>Bacteria</taxon>
        <taxon>Pseudomonadati</taxon>
        <taxon>Acidobacteriota</taxon>
        <taxon>Holophagae</taxon>
        <taxon>Acanthopleuribacterales</taxon>
        <taxon>Acanthopleuribacteraceae</taxon>
        <taxon>Sulfidibacter</taxon>
    </lineage>
</organism>
<dbReference type="Pfam" id="PF06108">
    <property type="entry name" value="DUF952"/>
    <property type="match status" value="1"/>
</dbReference>
<proteinExistence type="predicted"/>
<accession>A0A8A4TSK6</accession>
<name>A0A8A4TSK6_SULCO</name>
<evidence type="ECO:0000313" key="1">
    <source>
        <dbReference type="EMBL" id="QTD52021.1"/>
    </source>
</evidence>
<dbReference type="Gene3D" id="3.20.170.20">
    <property type="entry name" value="Protein of unknown function DUF952"/>
    <property type="match status" value="1"/>
</dbReference>
<dbReference type="PANTHER" id="PTHR34129:SF1">
    <property type="entry name" value="DUF952 DOMAIN-CONTAINING PROTEIN"/>
    <property type="match status" value="1"/>
</dbReference>
<gene>
    <name evidence="1" type="ORF">J3U87_06070</name>
</gene>
<dbReference type="KEGG" id="scor:J3U87_06070"/>
<protein>
    <submittedName>
        <fullName evidence="1">DUF952 domain-containing protein</fullName>
    </submittedName>
</protein>
<dbReference type="EMBL" id="CP071793">
    <property type="protein sequence ID" value="QTD52021.1"/>
    <property type="molecule type" value="Genomic_DNA"/>
</dbReference>
<dbReference type="AlphaFoldDB" id="A0A8A4TSK6"/>
<keyword evidence="2" id="KW-1185">Reference proteome</keyword>
<dbReference type="RefSeq" id="WP_237382131.1">
    <property type="nucleotide sequence ID" value="NZ_CP071793.1"/>
</dbReference>